<keyword evidence="3" id="KW-0175">Coiled coil</keyword>
<dbReference type="GO" id="GO:0005829">
    <property type="term" value="C:cytosol"/>
    <property type="evidence" value="ECO:0007669"/>
    <property type="project" value="TreeGrafter"/>
</dbReference>
<evidence type="ECO:0000256" key="4">
    <source>
        <dbReference type="SAM" id="SignalP"/>
    </source>
</evidence>
<dbReference type="SMART" id="SM00935">
    <property type="entry name" value="OmpH"/>
    <property type="match status" value="1"/>
</dbReference>
<dbReference type="PANTHER" id="PTHR35089">
    <property type="entry name" value="CHAPERONE PROTEIN SKP"/>
    <property type="match status" value="1"/>
</dbReference>
<dbReference type="GO" id="GO:0051082">
    <property type="term" value="F:unfolded protein binding"/>
    <property type="evidence" value="ECO:0007669"/>
    <property type="project" value="InterPro"/>
</dbReference>
<dbReference type="Gene3D" id="3.30.910.20">
    <property type="entry name" value="Skp domain"/>
    <property type="match status" value="1"/>
</dbReference>
<proteinExistence type="inferred from homology"/>
<gene>
    <name evidence="5" type="ORF">GJV76_01445</name>
</gene>
<dbReference type="InterPro" id="IPR005632">
    <property type="entry name" value="Chaperone_Skp"/>
</dbReference>
<dbReference type="PANTHER" id="PTHR35089:SF1">
    <property type="entry name" value="CHAPERONE PROTEIN SKP"/>
    <property type="match status" value="1"/>
</dbReference>
<feature type="signal peptide" evidence="4">
    <location>
        <begin position="1"/>
        <end position="24"/>
    </location>
</feature>
<comment type="caution">
    <text evidence="5">The sequence shown here is derived from an EMBL/GenBank/DDBJ whole genome shotgun (WGS) entry which is preliminary data.</text>
</comment>
<keyword evidence="2 4" id="KW-0732">Signal</keyword>
<dbReference type="Proteomes" id="UP000438760">
    <property type="component" value="Unassembled WGS sequence"/>
</dbReference>
<evidence type="ECO:0000313" key="5">
    <source>
        <dbReference type="EMBL" id="MTG96818.1"/>
    </source>
</evidence>
<evidence type="ECO:0000256" key="2">
    <source>
        <dbReference type="ARBA" id="ARBA00022729"/>
    </source>
</evidence>
<name>A0A6I3LEB4_9FLAO</name>
<dbReference type="GO" id="GO:0050821">
    <property type="term" value="P:protein stabilization"/>
    <property type="evidence" value="ECO:0007669"/>
    <property type="project" value="TreeGrafter"/>
</dbReference>
<feature type="coiled-coil region" evidence="3">
    <location>
        <begin position="87"/>
        <end position="114"/>
    </location>
</feature>
<evidence type="ECO:0000256" key="1">
    <source>
        <dbReference type="ARBA" id="ARBA00009091"/>
    </source>
</evidence>
<protein>
    <submittedName>
        <fullName evidence="5">OmpH family outer membrane protein</fullName>
    </submittedName>
</protein>
<keyword evidence="6" id="KW-1185">Reference proteome</keyword>
<sequence>MRKMKSLLIAAAMFFGVSSTAVMAQSKVAHIDVQALMSELPAMKSADAELKKMGEGFEANFKSLITEYQTKVQKYQAEAATAGEIENEKRAKEVGEMEQKIQEFQNSASQQLEQKRMQLLQPIMEKAQAAIKKVAKAKGFDYVMDATVGGGLLVADGPSLLDDVKKELGVK</sequence>
<evidence type="ECO:0000256" key="3">
    <source>
        <dbReference type="SAM" id="Coils"/>
    </source>
</evidence>
<dbReference type="AlphaFoldDB" id="A0A6I3LEB4"/>
<dbReference type="EMBL" id="WMJX01000002">
    <property type="protein sequence ID" value="MTG96818.1"/>
    <property type="molecule type" value="Genomic_DNA"/>
</dbReference>
<reference evidence="5 6" key="1">
    <citation type="submission" date="2019-11" db="EMBL/GenBank/DDBJ databases">
        <title>Genome of Strain BIT-d1.</title>
        <authorList>
            <person name="Yang Y."/>
        </authorList>
    </citation>
    <scope>NUCLEOTIDE SEQUENCE [LARGE SCALE GENOMIC DNA]</scope>
    <source>
        <strain evidence="5 6">BIT-d1</strain>
    </source>
</reference>
<dbReference type="RefSeq" id="WP_155090873.1">
    <property type="nucleotide sequence ID" value="NZ_CP102754.1"/>
</dbReference>
<accession>A0A6I3LEB4</accession>
<comment type="similarity">
    <text evidence="1">Belongs to the Skp family.</text>
</comment>
<dbReference type="InterPro" id="IPR024930">
    <property type="entry name" value="Skp_dom_sf"/>
</dbReference>
<evidence type="ECO:0000313" key="6">
    <source>
        <dbReference type="Proteomes" id="UP000438760"/>
    </source>
</evidence>
<feature type="chain" id="PRO_5026184269" evidence="4">
    <location>
        <begin position="25"/>
        <end position="171"/>
    </location>
</feature>
<dbReference type="OrthoDB" id="1524711at2"/>
<dbReference type="SUPFAM" id="SSF111384">
    <property type="entry name" value="OmpH-like"/>
    <property type="match status" value="1"/>
</dbReference>
<organism evidence="5 6">
    <name type="scientific">Myroides albus</name>
    <dbReference type="NCBI Taxonomy" id="2562892"/>
    <lineage>
        <taxon>Bacteria</taxon>
        <taxon>Pseudomonadati</taxon>
        <taxon>Bacteroidota</taxon>
        <taxon>Flavobacteriia</taxon>
        <taxon>Flavobacteriales</taxon>
        <taxon>Flavobacteriaceae</taxon>
        <taxon>Myroides</taxon>
    </lineage>
</organism>
<dbReference type="Pfam" id="PF03938">
    <property type="entry name" value="OmpH"/>
    <property type="match status" value="1"/>
</dbReference>